<gene>
    <name evidence="1" type="ORF">MRB53_005804</name>
</gene>
<accession>A0ACC2MEJ2</accession>
<dbReference type="Proteomes" id="UP001234297">
    <property type="component" value="Chromosome 2"/>
</dbReference>
<proteinExistence type="predicted"/>
<protein>
    <submittedName>
        <fullName evidence="1">Uncharacterized protein</fullName>
    </submittedName>
</protein>
<keyword evidence="2" id="KW-1185">Reference proteome</keyword>
<organism evidence="1 2">
    <name type="scientific">Persea americana</name>
    <name type="common">Avocado</name>
    <dbReference type="NCBI Taxonomy" id="3435"/>
    <lineage>
        <taxon>Eukaryota</taxon>
        <taxon>Viridiplantae</taxon>
        <taxon>Streptophyta</taxon>
        <taxon>Embryophyta</taxon>
        <taxon>Tracheophyta</taxon>
        <taxon>Spermatophyta</taxon>
        <taxon>Magnoliopsida</taxon>
        <taxon>Magnoliidae</taxon>
        <taxon>Laurales</taxon>
        <taxon>Lauraceae</taxon>
        <taxon>Persea</taxon>
    </lineage>
</organism>
<comment type="caution">
    <text evidence="1">The sequence shown here is derived from an EMBL/GenBank/DDBJ whole genome shotgun (WGS) entry which is preliminary data.</text>
</comment>
<evidence type="ECO:0000313" key="2">
    <source>
        <dbReference type="Proteomes" id="UP001234297"/>
    </source>
</evidence>
<sequence length="188" mass="21075">MCKHYKLFKDSKKDPEKKRPLPFPQFLTMLFFHQFGPMDVPFPIPSDEKFVQCSDMYGEVRWMQSVQSILCNMQHTHPTMMLGVDAPVVDPPVPPQAPPILHPPVGHVGPFSMSFAQYEAIIQGQQALHSRSVAFESHFEDFATSTTNSLFETRSLMRGLSGLSPPHRDTHMGHGSGRADHDGGGEED</sequence>
<name>A0ACC2MEJ2_PERAE</name>
<dbReference type="EMBL" id="CM056810">
    <property type="protein sequence ID" value="KAJ8644056.1"/>
    <property type="molecule type" value="Genomic_DNA"/>
</dbReference>
<reference evidence="1 2" key="1">
    <citation type="journal article" date="2022" name="Hortic Res">
        <title>A haplotype resolved chromosomal level avocado genome allows analysis of novel avocado genes.</title>
        <authorList>
            <person name="Nath O."/>
            <person name="Fletcher S.J."/>
            <person name="Hayward A."/>
            <person name="Shaw L.M."/>
            <person name="Masouleh A.K."/>
            <person name="Furtado A."/>
            <person name="Henry R.J."/>
            <person name="Mitter N."/>
        </authorList>
    </citation>
    <scope>NUCLEOTIDE SEQUENCE [LARGE SCALE GENOMIC DNA]</scope>
    <source>
        <strain evidence="2">cv. Hass</strain>
    </source>
</reference>
<evidence type="ECO:0000313" key="1">
    <source>
        <dbReference type="EMBL" id="KAJ8644056.1"/>
    </source>
</evidence>